<evidence type="ECO:0000313" key="1">
    <source>
        <dbReference type="EMBL" id="CEK42182.1"/>
    </source>
</evidence>
<reference evidence="1" key="2">
    <citation type="submission" date="2015-06" db="EMBL/GenBank/DDBJ databases">
        <title>Environmentally co-occuring mercury resistance plasmids are genetically and phenotypically diverse and confer variable context-dependent fitness effects.</title>
        <authorList>
            <person name="Hall J.P.J."/>
            <person name="Harrison E."/>
            <person name="Lilley A.K."/>
            <person name="Paterson S."/>
            <person name="Spiers A.J."/>
            <person name="Brockhurst M.A."/>
        </authorList>
    </citation>
    <scope>NUCLEOTIDE SEQUENCE [LARGE SCALE GENOMIC DNA]</scope>
    <source>
        <strain evidence="1">SBW25</strain>
        <plasmid evidence="1">pQBR57</plasmid>
    </source>
</reference>
<accession>A0A0G4E5D1</accession>
<sequence length="259" mass="29666">MEYRTTWLEDLSEDELRTLDPWRILTAEKARGFLIMAARDALGAYKKFGMAQMRNEELLHEVYPMLYDALPGIFSACVTATAPDNRDRFIYGSLRLLIRRRLPALVFNGVAPSDLIYIEEVGTAGEDVDDTYLPSSHALMTPYLAGVNAYLESHPNYQPQFLSESQYVPEEQVQMIHRMIEMFRHYLTSREVDVLRNLLLNYQDRSMVALEVGTTPKMVSRYRQSIQKKMMAVLEDLGWSSDELKSLLGKAISRAEPAA</sequence>
<dbReference type="RefSeq" id="WP_192963372.1">
    <property type="nucleotide sequence ID" value="NZ_LN713926.1"/>
</dbReference>
<geneLocation type="plasmid" evidence="1">
    <name>pQBR57</name>
</geneLocation>
<name>A0A0G4E5D1_PSEFS</name>
<dbReference type="EMBL" id="LN713926">
    <property type="protein sequence ID" value="CEK42182.1"/>
    <property type="molecule type" value="Genomic_DNA"/>
</dbReference>
<protein>
    <submittedName>
        <fullName evidence="1">Uncharacterized protein</fullName>
    </submittedName>
</protein>
<gene>
    <name evidence="1" type="ORF">PQBR57_0229</name>
</gene>
<keyword evidence="1" id="KW-0614">Plasmid</keyword>
<dbReference type="AlphaFoldDB" id="A0A0G4E5D1"/>
<reference evidence="1" key="1">
    <citation type="submission" date="2014-12" db="EMBL/GenBank/DDBJ databases">
        <authorList>
            <person name="Hall J."/>
        </authorList>
    </citation>
    <scope>NUCLEOTIDE SEQUENCE [LARGE SCALE GENOMIC DNA]</scope>
    <source>
        <strain evidence="1">SBW25</strain>
        <plasmid evidence="1">pQBR57</plasmid>
    </source>
</reference>
<proteinExistence type="predicted"/>
<organism evidence="1">
    <name type="scientific">Pseudomonas fluorescens (strain SBW25)</name>
    <dbReference type="NCBI Taxonomy" id="216595"/>
    <lineage>
        <taxon>Bacteria</taxon>
        <taxon>Pseudomonadati</taxon>
        <taxon>Pseudomonadota</taxon>
        <taxon>Gammaproteobacteria</taxon>
        <taxon>Pseudomonadales</taxon>
        <taxon>Pseudomonadaceae</taxon>
        <taxon>Pseudomonas</taxon>
    </lineage>
</organism>